<dbReference type="WBParaSite" id="HPBE_0001745401-mRNA-1">
    <property type="protein sequence ID" value="HPBE_0001745401-mRNA-1"/>
    <property type="gene ID" value="HPBE_0001745401"/>
</dbReference>
<dbReference type="GO" id="GO:0004672">
    <property type="term" value="F:protein kinase activity"/>
    <property type="evidence" value="ECO:0007669"/>
    <property type="project" value="InterPro"/>
</dbReference>
<reference evidence="9" key="2">
    <citation type="submission" date="2019-09" db="UniProtKB">
        <authorList>
            <consortium name="WormBaseParasite"/>
        </authorList>
    </citation>
    <scope>IDENTIFICATION</scope>
</reference>
<dbReference type="GO" id="GO:0007168">
    <property type="term" value="P:receptor guanylyl cyclase signaling pathway"/>
    <property type="evidence" value="ECO:0007669"/>
    <property type="project" value="TreeGrafter"/>
</dbReference>
<dbReference type="Pfam" id="PF00069">
    <property type="entry name" value="Pkinase"/>
    <property type="match status" value="1"/>
</dbReference>
<gene>
    <name evidence="7" type="ORF">HPBE_LOCUS17453</name>
</gene>
<dbReference type="EMBL" id="UZAH01030023">
    <property type="protein sequence ID" value="VDP08904.1"/>
    <property type="molecule type" value="Genomic_DNA"/>
</dbReference>
<dbReference type="PANTHER" id="PTHR11920">
    <property type="entry name" value="GUANYLYL CYCLASE"/>
    <property type="match status" value="1"/>
</dbReference>
<reference evidence="7 8" key="1">
    <citation type="submission" date="2018-11" db="EMBL/GenBank/DDBJ databases">
        <authorList>
            <consortium name="Pathogen Informatics"/>
        </authorList>
    </citation>
    <scope>NUCLEOTIDE SEQUENCE [LARGE SCALE GENOMIC DNA]</scope>
</reference>
<dbReference type="GO" id="GO:0005886">
    <property type="term" value="C:plasma membrane"/>
    <property type="evidence" value="ECO:0007669"/>
    <property type="project" value="TreeGrafter"/>
</dbReference>
<dbReference type="SUPFAM" id="SSF56112">
    <property type="entry name" value="Protein kinase-like (PK-like)"/>
    <property type="match status" value="1"/>
</dbReference>
<dbReference type="EC" id="4.6.1.2" evidence="2"/>
<comment type="catalytic activity">
    <reaction evidence="1">
        <text>GTP = 3',5'-cyclic GMP + diphosphate</text>
        <dbReference type="Rhea" id="RHEA:13665"/>
        <dbReference type="ChEBI" id="CHEBI:33019"/>
        <dbReference type="ChEBI" id="CHEBI:37565"/>
        <dbReference type="ChEBI" id="CHEBI:57746"/>
        <dbReference type="EC" id="4.6.1.2"/>
    </reaction>
</comment>
<dbReference type="InterPro" id="IPR011009">
    <property type="entry name" value="Kinase-like_dom_sf"/>
</dbReference>
<accession>A0A3P8BSY1</accession>
<evidence type="ECO:0000313" key="8">
    <source>
        <dbReference type="Proteomes" id="UP000050761"/>
    </source>
</evidence>
<sequence>MLSFIRQVVISSGRMAIDAFFVVCLIKDIAEGIKYLHQSFLSSIGTLSSATCLVSEGWQVKLSSFGLEHLLSDPSTDSQLYVAPELLRSKSENGTKQGDLYSFAIICSEVITRRPAWKGSDDREEIEG</sequence>
<dbReference type="AlphaFoldDB" id="A0A183G6V3"/>
<evidence type="ECO:0000256" key="2">
    <source>
        <dbReference type="ARBA" id="ARBA00012202"/>
    </source>
</evidence>
<keyword evidence="8" id="KW-1185">Reference proteome</keyword>
<dbReference type="PANTHER" id="PTHR11920:SF495">
    <property type="entry name" value="RECEPTOR-TYPE GUANYLATE CYCLASE GCY-7"/>
    <property type="match status" value="1"/>
</dbReference>
<organism evidence="8 9">
    <name type="scientific">Heligmosomoides polygyrus</name>
    <name type="common">Parasitic roundworm</name>
    <dbReference type="NCBI Taxonomy" id="6339"/>
    <lineage>
        <taxon>Eukaryota</taxon>
        <taxon>Metazoa</taxon>
        <taxon>Ecdysozoa</taxon>
        <taxon>Nematoda</taxon>
        <taxon>Chromadorea</taxon>
        <taxon>Rhabditida</taxon>
        <taxon>Rhabditina</taxon>
        <taxon>Rhabditomorpha</taxon>
        <taxon>Strongyloidea</taxon>
        <taxon>Heligmosomidae</taxon>
        <taxon>Heligmosomoides</taxon>
    </lineage>
</organism>
<dbReference type="GO" id="GO:0005524">
    <property type="term" value="F:ATP binding"/>
    <property type="evidence" value="ECO:0007669"/>
    <property type="project" value="InterPro"/>
</dbReference>
<accession>A0A183G6V3</accession>
<evidence type="ECO:0000259" key="6">
    <source>
        <dbReference type="PROSITE" id="PS50011"/>
    </source>
</evidence>
<feature type="domain" description="Protein kinase" evidence="6">
    <location>
        <begin position="1"/>
        <end position="128"/>
    </location>
</feature>
<proteinExistence type="predicted"/>
<name>A0A183G6V3_HELPZ</name>
<keyword evidence="4" id="KW-0456">Lyase</keyword>
<dbReference type="OrthoDB" id="302535at2759"/>
<keyword evidence="3" id="KW-0547">Nucleotide-binding</keyword>
<evidence type="ECO:0000256" key="5">
    <source>
        <dbReference type="ARBA" id="ARBA00023293"/>
    </source>
</evidence>
<evidence type="ECO:0000256" key="3">
    <source>
        <dbReference type="ARBA" id="ARBA00022741"/>
    </source>
</evidence>
<evidence type="ECO:0000256" key="4">
    <source>
        <dbReference type="ARBA" id="ARBA00023239"/>
    </source>
</evidence>
<dbReference type="GO" id="GO:0004016">
    <property type="term" value="F:adenylate cyclase activity"/>
    <property type="evidence" value="ECO:0007669"/>
    <property type="project" value="TreeGrafter"/>
</dbReference>
<evidence type="ECO:0000313" key="9">
    <source>
        <dbReference type="WBParaSite" id="HPBE_0001745401-mRNA-1"/>
    </source>
</evidence>
<evidence type="ECO:0000313" key="7">
    <source>
        <dbReference type="EMBL" id="VDP08904.1"/>
    </source>
</evidence>
<protein>
    <recommendedName>
        <fullName evidence="2">guanylate cyclase</fullName>
        <ecNumber evidence="2">4.6.1.2</ecNumber>
    </recommendedName>
</protein>
<dbReference type="Proteomes" id="UP000050761">
    <property type="component" value="Unassembled WGS sequence"/>
</dbReference>
<keyword evidence="5" id="KW-0141">cGMP biosynthesis</keyword>
<evidence type="ECO:0000256" key="1">
    <source>
        <dbReference type="ARBA" id="ARBA00001436"/>
    </source>
</evidence>
<dbReference type="InterPro" id="IPR000719">
    <property type="entry name" value="Prot_kinase_dom"/>
</dbReference>
<dbReference type="GO" id="GO:0001653">
    <property type="term" value="F:peptide receptor activity"/>
    <property type="evidence" value="ECO:0007669"/>
    <property type="project" value="TreeGrafter"/>
</dbReference>
<dbReference type="InterPro" id="IPR050401">
    <property type="entry name" value="Cyclic_nucleotide_synthase"/>
</dbReference>
<dbReference type="GO" id="GO:0004383">
    <property type="term" value="F:guanylate cyclase activity"/>
    <property type="evidence" value="ECO:0007669"/>
    <property type="project" value="UniProtKB-EC"/>
</dbReference>
<dbReference type="PROSITE" id="PS50011">
    <property type="entry name" value="PROTEIN_KINASE_DOM"/>
    <property type="match status" value="1"/>
</dbReference>
<dbReference type="Gene3D" id="1.10.510.10">
    <property type="entry name" value="Transferase(Phosphotransferase) domain 1"/>
    <property type="match status" value="1"/>
</dbReference>